<keyword evidence="2" id="KW-1015">Disulfide bond</keyword>
<dbReference type="SMART" id="SM00406">
    <property type="entry name" value="IGv"/>
    <property type="match status" value="2"/>
</dbReference>
<dbReference type="OrthoDB" id="6370831at2759"/>
<dbReference type="InterPro" id="IPR051755">
    <property type="entry name" value="Ig-like_CS_Receptor"/>
</dbReference>
<dbReference type="SMART" id="SM00408">
    <property type="entry name" value="IGc2"/>
    <property type="match status" value="2"/>
</dbReference>
<dbReference type="STRING" id="10020.ENSDORP00000005827"/>
<keyword evidence="6" id="KW-0812">Transmembrane</keyword>
<reference evidence="10" key="1">
    <citation type="submission" date="2025-08" db="UniProtKB">
        <authorList>
            <consortium name="RefSeq"/>
        </authorList>
    </citation>
    <scope>IDENTIFICATION</scope>
    <source>
        <tissue evidence="10">Kidney</tissue>
    </source>
</reference>
<keyword evidence="4" id="KW-0393">Immunoglobulin domain</keyword>
<evidence type="ECO:0000313" key="9">
    <source>
        <dbReference type="Proteomes" id="UP000081671"/>
    </source>
</evidence>
<dbReference type="GeneID" id="105981607"/>
<dbReference type="AlphaFoldDB" id="A0A1S3EPF9"/>
<keyword evidence="1 7" id="KW-0732">Signal</keyword>
<dbReference type="Proteomes" id="UP000081671">
    <property type="component" value="Unplaced"/>
</dbReference>
<dbReference type="SMART" id="SM00409">
    <property type="entry name" value="IG"/>
    <property type="match status" value="2"/>
</dbReference>
<accession>A0A1S3EPF9</accession>
<dbReference type="Gene3D" id="2.60.40.10">
    <property type="entry name" value="Immunoglobulins"/>
    <property type="match status" value="2"/>
</dbReference>
<protein>
    <submittedName>
        <fullName evidence="10">Signal-regulatory protein beta-1 isoform 3-like</fullName>
    </submittedName>
</protein>
<dbReference type="InterPro" id="IPR007110">
    <property type="entry name" value="Ig-like_dom"/>
</dbReference>
<evidence type="ECO:0000256" key="6">
    <source>
        <dbReference type="SAM" id="Phobius"/>
    </source>
</evidence>
<evidence type="ECO:0000256" key="5">
    <source>
        <dbReference type="SAM" id="MobiDB-lite"/>
    </source>
</evidence>
<organism evidence="9 10">
    <name type="scientific">Dipodomys ordii</name>
    <name type="common">Ord's kangaroo rat</name>
    <dbReference type="NCBI Taxonomy" id="10020"/>
    <lineage>
        <taxon>Eukaryota</taxon>
        <taxon>Metazoa</taxon>
        <taxon>Chordata</taxon>
        <taxon>Craniata</taxon>
        <taxon>Vertebrata</taxon>
        <taxon>Euteleostomi</taxon>
        <taxon>Mammalia</taxon>
        <taxon>Eutheria</taxon>
        <taxon>Euarchontoglires</taxon>
        <taxon>Glires</taxon>
        <taxon>Rodentia</taxon>
        <taxon>Castorimorpha</taxon>
        <taxon>Heteromyidae</taxon>
        <taxon>Dipodomyinae</taxon>
        <taxon>Dipodomys</taxon>
    </lineage>
</organism>
<evidence type="ECO:0000256" key="4">
    <source>
        <dbReference type="ARBA" id="ARBA00023319"/>
    </source>
</evidence>
<keyword evidence="6" id="KW-1133">Transmembrane helix</keyword>
<dbReference type="PROSITE" id="PS50835">
    <property type="entry name" value="IG_LIKE"/>
    <property type="match status" value="2"/>
</dbReference>
<dbReference type="PANTHER" id="PTHR19971">
    <property type="entry name" value="SIGNAL-REGULATORY PROTEIN BETA"/>
    <property type="match status" value="1"/>
</dbReference>
<evidence type="ECO:0000259" key="8">
    <source>
        <dbReference type="PROSITE" id="PS50835"/>
    </source>
</evidence>
<keyword evidence="6" id="KW-0472">Membrane</keyword>
<dbReference type="KEGG" id="dord:105981607"/>
<dbReference type="InterPro" id="IPR036179">
    <property type="entry name" value="Ig-like_dom_sf"/>
</dbReference>
<feature type="chain" id="PRO_5010331680" evidence="7">
    <location>
        <begin position="30"/>
        <end position="325"/>
    </location>
</feature>
<dbReference type="FunFam" id="2.60.40.10:FF:000295">
    <property type="entry name" value="Tyrosine-protein phosphatase non-receptor type substrate 1"/>
    <property type="match status" value="2"/>
</dbReference>
<keyword evidence="3" id="KW-0325">Glycoprotein</keyword>
<dbReference type="RefSeq" id="XP_012866273.1">
    <property type="nucleotide sequence ID" value="XM_013010819.1"/>
</dbReference>
<feature type="domain" description="Ig-like" evidence="8">
    <location>
        <begin position="137"/>
        <end position="238"/>
    </location>
</feature>
<dbReference type="Pfam" id="PF07686">
    <property type="entry name" value="V-set"/>
    <property type="match status" value="2"/>
</dbReference>
<evidence type="ECO:0000256" key="1">
    <source>
        <dbReference type="ARBA" id="ARBA00022729"/>
    </source>
</evidence>
<feature type="transmembrane region" description="Helical" evidence="6">
    <location>
        <begin position="266"/>
        <end position="294"/>
    </location>
</feature>
<name>A0A1S3EPF9_DIPOR</name>
<proteinExistence type="predicted"/>
<dbReference type="FunCoup" id="A0A1S3EPF9">
    <property type="interactions" value="659"/>
</dbReference>
<sequence>MMLIHDSWPQSAPPGLLLILLLGLTGTAAAELQVIQPDRAVSVAAGETAMLRCTVTSMLPVGPIQWFRGKGPRQDLIIHFKEQHNPRIIIVSDPTQRDNVDFSIRIRNITPADAGTYYCVKFQKTATEGDKEFKSGPGTELSVIGEYNGELQVIQPYRLVSVTAGEMVTLPCTVTSLRPVGPIQWFRGKGQSRELIFQFQEPYHTRVTPVSDPTQRGNMDFSIRIRNITPADAGTYYCVKFQKTATEGDQEFKSGPGTELSVSGTMYFNLAVLLIILLFSSKVLLAVGVSAIYIHRKQMRSPSSNSAKQDSRSLTSSHLKTSNLG</sequence>
<evidence type="ECO:0000256" key="3">
    <source>
        <dbReference type="ARBA" id="ARBA00023180"/>
    </source>
</evidence>
<dbReference type="InterPro" id="IPR013783">
    <property type="entry name" value="Ig-like_fold"/>
</dbReference>
<keyword evidence="9" id="KW-1185">Reference proteome</keyword>
<evidence type="ECO:0000256" key="7">
    <source>
        <dbReference type="SAM" id="SignalP"/>
    </source>
</evidence>
<evidence type="ECO:0000313" key="10">
    <source>
        <dbReference type="RefSeq" id="XP_012866273.1"/>
    </source>
</evidence>
<feature type="signal peptide" evidence="7">
    <location>
        <begin position="1"/>
        <end position="29"/>
    </location>
</feature>
<dbReference type="SUPFAM" id="SSF48726">
    <property type="entry name" value="Immunoglobulin"/>
    <property type="match status" value="2"/>
</dbReference>
<feature type="region of interest" description="Disordered" evidence="5">
    <location>
        <begin position="300"/>
        <end position="325"/>
    </location>
</feature>
<evidence type="ECO:0000256" key="2">
    <source>
        <dbReference type="ARBA" id="ARBA00023157"/>
    </source>
</evidence>
<dbReference type="InterPro" id="IPR013106">
    <property type="entry name" value="Ig_V-set"/>
</dbReference>
<dbReference type="InterPro" id="IPR003599">
    <property type="entry name" value="Ig_sub"/>
</dbReference>
<dbReference type="InterPro" id="IPR003598">
    <property type="entry name" value="Ig_sub2"/>
</dbReference>
<feature type="domain" description="Ig-like" evidence="8">
    <location>
        <begin position="14"/>
        <end position="119"/>
    </location>
</feature>
<gene>
    <name evidence="10" type="primary">LOC105981607</name>
</gene>
<dbReference type="InParanoid" id="A0A1S3EPF9"/>